<keyword evidence="2 5" id="KW-0812">Transmembrane</keyword>
<dbReference type="Proteomes" id="UP000324233">
    <property type="component" value="Chromosome"/>
</dbReference>
<name>A0A5B9W1M0_9BACT</name>
<feature type="transmembrane region" description="Helical" evidence="5">
    <location>
        <begin position="441"/>
        <end position="463"/>
    </location>
</feature>
<feature type="transmembrane region" description="Helical" evidence="5">
    <location>
        <begin position="469"/>
        <end position="488"/>
    </location>
</feature>
<dbReference type="Gene3D" id="1.20.1740.10">
    <property type="entry name" value="Amino acid/polyamine transporter I"/>
    <property type="match status" value="1"/>
</dbReference>
<dbReference type="InterPro" id="IPR050598">
    <property type="entry name" value="AminoAcid_Transporter"/>
</dbReference>
<evidence type="ECO:0000313" key="7">
    <source>
        <dbReference type="Proteomes" id="UP000324233"/>
    </source>
</evidence>
<evidence type="ECO:0000256" key="1">
    <source>
        <dbReference type="ARBA" id="ARBA00004141"/>
    </source>
</evidence>
<evidence type="ECO:0000313" key="6">
    <source>
        <dbReference type="EMBL" id="QEH34091.1"/>
    </source>
</evidence>
<keyword evidence="7" id="KW-1185">Reference proteome</keyword>
<dbReference type="GO" id="GO:0016020">
    <property type="term" value="C:membrane"/>
    <property type="evidence" value="ECO:0007669"/>
    <property type="project" value="UniProtKB-SubCell"/>
</dbReference>
<feature type="transmembrane region" description="Helical" evidence="5">
    <location>
        <begin position="206"/>
        <end position="224"/>
    </location>
</feature>
<dbReference type="RefSeq" id="WP_148594064.1">
    <property type="nucleotide sequence ID" value="NZ_CP042997.1"/>
</dbReference>
<feature type="transmembrane region" description="Helical" evidence="5">
    <location>
        <begin position="163"/>
        <end position="186"/>
    </location>
</feature>
<proteinExistence type="predicted"/>
<dbReference type="PANTHER" id="PTHR11785">
    <property type="entry name" value="AMINO ACID TRANSPORTER"/>
    <property type="match status" value="1"/>
</dbReference>
<protein>
    <submittedName>
        <fullName evidence="6">Serine/threonine exchanger SteT</fullName>
    </submittedName>
</protein>
<feature type="transmembrane region" description="Helical" evidence="5">
    <location>
        <begin position="300"/>
        <end position="321"/>
    </location>
</feature>
<feature type="transmembrane region" description="Helical" evidence="5">
    <location>
        <begin position="244"/>
        <end position="266"/>
    </location>
</feature>
<evidence type="ECO:0000256" key="2">
    <source>
        <dbReference type="ARBA" id="ARBA00022692"/>
    </source>
</evidence>
<dbReference type="GO" id="GO:0015179">
    <property type="term" value="F:L-amino acid transmembrane transporter activity"/>
    <property type="evidence" value="ECO:0007669"/>
    <property type="project" value="TreeGrafter"/>
</dbReference>
<dbReference type="EMBL" id="CP042997">
    <property type="protein sequence ID" value="QEH34091.1"/>
    <property type="molecule type" value="Genomic_DNA"/>
</dbReference>
<feature type="transmembrane region" description="Helical" evidence="5">
    <location>
        <begin position="405"/>
        <end position="429"/>
    </location>
</feature>
<keyword evidence="3 5" id="KW-1133">Transmembrane helix</keyword>
<sequence>MPADTVPAERHVLPRVLGPVAAYCVVVGCVIGSGIFMVPATVAHEVPFLGGILIVWIVAGILSGLGALTLAELGAMMPHAGGPYVYLRAAYGRLPAFLFGWTEFTIERTGSMATLAAAFARYFIQLVPPPDGIDGKVWQGLVAVAAIAVVTTVNILGTRRGSALQVVGTVLKVGGVLALMSLPLLLRRGTPANLAPAWPQAWNTSVVMAMLAAMVHVLWAYDGWINVTPLAEEVREPGRNIPRALILGMGTLIAVYLCMTVAYHYVLPLADIAAANDPQGKIEKAVAAVYCSELLGHPGVVAISMLVMCSTFISLNGNALTGPRAYFAMARDGLLPRALGRIHPRYQTPANAVLAQGLWASMLVVVGTAIVSGGAPDTVGESAGAMGWISAAWLKLHQTPLYDILLTYVIFGANLFYLLSISSVFVLRAKFPDKERPYRTWGYPATPILYVIVSVVFLGSMLVNEQSRVQALAGIGLILLGIPAFVLLKRSDEPTAAGSDSLA</sequence>
<feature type="transmembrane region" description="Helical" evidence="5">
    <location>
        <begin position="350"/>
        <end position="371"/>
    </location>
</feature>
<feature type="transmembrane region" description="Helical" evidence="5">
    <location>
        <begin position="48"/>
        <end position="71"/>
    </location>
</feature>
<dbReference type="KEGG" id="agv:OJF2_26250"/>
<accession>A0A5B9W1M0</accession>
<evidence type="ECO:0000256" key="5">
    <source>
        <dbReference type="SAM" id="Phobius"/>
    </source>
</evidence>
<organism evidence="6 7">
    <name type="scientific">Aquisphaera giovannonii</name>
    <dbReference type="NCBI Taxonomy" id="406548"/>
    <lineage>
        <taxon>Bacteria</taxon>
        <taxon>Pseudomonadati</taxon>
        <taxon>Planctomycetota</taxon>
        <taxon>Planctomycetia</taxon>
        <taxon>Isosphaerales</taxon>
        <taxon>Isosphaeraceae</taxon>
        <taxon>Aquisphaera</taxon>
    </lineage>
</organism>
<reference evidence="6 7" key="1">
    <citation type="submission" date="2019-08" db="EMBL/GenBank/DDBJ databases">
        <title>Deep-cultivation of Planctomycetes and their phenomic and genomic characterization uncovers novel biology.</title>
        <authorList>
            <person name="Wiegand S."/>
            <person name="Jogler M."/>
            <person name="Boedeker C."/>
            <person name="Pinto D."/>
            <person name="Vollmers J."/>
            <person name="Rivas-Marin E."/>
            <person name="Kohn T."/>
            <person name="Peeters S.H."/>
            <person name="Heuer A."/>
            <person name="Rast P."/>
            <person name="Oberbeckmann S."/>
            <person name="Bunk B."/>
            <person name="Jeske O."/>
            <person name="Meyerdierks A."/>
            <person name="Storesund J.E."/>
            <person name="Kallscheuer N."/>
            <person name="Luecker S."/>
            <person name="Lage O.M."/>
            <person name="Pohl T."/>
            <person name="Merkel B.J."/>
            <person name="Hornburger P."/>
            <person name="Mueller R.-W."/>
            <person name="Bruemmer F."/>
            <person name="Labrenz M."/>
            <person name="Spormann A.M."/>
            <person name="Op den Camp H."/>
            <person name="Overmann J."/>
            <person name="Amann R."/>
            <person name="Jetten M.S.M."/>
            <person name="Mascher T."/>
            <person name="Medema M.H."/>
            <person name="Devos D.P."/>
            <person name="Kaster A.-K."/>
            <person name="Ovreas L."/>
            <person name="Rohde M."/>
            <person name="Galperin M.Y."/>
            <person name="Jogler C."/>
        </authorList>
    </citation>
    <scope>NUCLEOTIDE SEQUENCE [LARGE SCALE GENOMIC DNA]</scope>
    <source>
        <strain evidence="6 7">OJF2</strain>
    </source>
</reference>
<keyword evidence="4 5" id="KW-0472">Membrane</keyword>
<dbReference type="PANTHER" id="PTHR11785:SF512">
    <property type="entry name" value="SOBREMESA, ISOFORM B"/>
    <property type="match status" value="1"/>
</dbReference>
<evidence type="ECO:0000256" key="4">
    <source>
        <dbReference type="ARBA" id="ARBA00023136"/>
    </source>
</evidence>
<dbReference type="PIRSF" id="PIRSF006060">
    <property type="entry name" value="AA_transporter"/>
    <property type="match status" value="1"/>
</dbReference>
<dbReference type="AlphaFoldDB" id="A0A5B9W1M0"/>
<comment type="subcellular location">
    <subcellularLocation>
        <location evidence="1">Membrane</location>
        <topology evidence="1">Multi-pass membrane protein</topology>
    </subcellularLocation>
</comment>
<dbReference type="OrthoDB" id="9809628at2"/>
<dbReference type="InterPro" id="IPR002293">
    <property type="entry name" value="AA/rel_permease1"/>
</dbReference>
<gene>
    <name evidence="6" type="primary">steT_3</name>
    <name evidence="6" type="ORF">OJF2_26250</name>
</gene>
<dbReference type="Pfam" id="PF13520">
    <property type="entry name" value="AA_permease_2"/>
    <property type="match status" value="1"/>
</dbReference>
<feature type="transmembrane region" description="Helical" evidence="5">
    <location>
        <begin position="137"/>
        <end position="156"/>
    </location>
</feature>
<evidence type="ECO:0000256" key="3">
    <source>
        <dbReference type="ARBA" id="ARBA00022989"/>
    </source>
</evidence>
<feature type="transmembrane region" description="Helical" evidence="5">
    <location>
        <begin position="20"/>
        <end position="41"/>
    </location>
</feature>